<accession>A0A9P6PMV1</accession>
<protein>
    <submittedName>
        <fullName evidence="1">Uncharacterized protein</fullName>
    </submittedName>
</protein>
<evidence type="ECO:0000313" key="1">
    <source>
        <dbReference type="EMBL" id="KAG0249246.1"/>
    </source>
</evidence>
<dbReference type="AlphaFoldDB" id="A0A9P6PMV1"/>
<keyword evidence="2" id="KW-1185">Reference proteome</keyword>
<organism evidence="1 2">
    <name type="scientific">Mortierella polycephala</name>
    <dbReference type="NCBI Taxonomy" id="41804"/>
    <lineage>
        <taxon>Eukaryota</taxon>
        <taxon>Fungi</taxon>
        <taxon>Fungi incertae sedis</taxon>
        <taxon>Mucoromycota</taxon>
        <taxon>Mortierellomycotina</taxon>
        <taxon>Mortierellomycetes</taxon>
        <taxon>Mortierellales</taxon>
        <taxon>Mortierellaceae</taxon>
        <taxon>Mortierella</taxon>
    </lineage>
</organism>
<dbReference type="OrthoDB" id="2339388at2759"/>
<dbReference type="Proteomes" id="UP000726737">
    <property type="component" value="Unassembled WGS sequence"/>
</dbReference>
<sequence length="161" mass="18474">MAIVRLYCYCPDSVLTRQNYFMLFKHHRTHIRYISWNSIPPIDHHFQEICGLVLLEPRDIGESVKTKTSIASGVVGVLREKAQSRQCSTMILGMRVYAEDACDRAGVVDNGAEAIWAQLGRLARLEQLHLDKSNLIPSIRLGMDHLKRLKQLRVYRNLRSA</sequence>
<proteinExistence type="predicted"/>
<evidence type="ECO:0000313" key="2">
    <source>
        <dbReference type="Proteomes" id="UP000726737"/>
    </source>
</evidence>
<dbReference type="EMBL" id="JAAAJA010000848">
    <property type="protein sequence ID" value="KAG0249246.1"/>
    <property type="molecule type" value="Genomic_DNA"/>
</dbReference>
<comment type="caution">
    <text evidence="1">The sequence shown here is derived from an EMBL/GenBank/DDBJ whole genome shotgun (WGS) entry which is preliminary data.</text>
</comment>
<gene>
    <name evidence="1" type="ORF">BG011_009465</name>
</gene>
<reference evidence="1" key="1">
    <citation type="journal article" date="2020" name="Fungal Divers.">
        <title>Resolving the Mortierellaceae phylogeny through synthesis of multi-gene phylogenetics and phylogenomics.</title>
        <authorList>
            <person name="Vandepol N."/>
            <person name="Liber J."/>
            <person name="Desiro A."/>
            <person name="Na H."/>
            <person name="Kennedy M."/>
            <person name="Barry K."/>
            <person name="Grigoriev I.V."/>
            <person name="Miller A.N."/>
            <person name="O'Donnell K."/>
            <person name="Stajich J.E."/>
            <person name="Bonito G."/>
        </authorList>
    </citation>
    <scope>NUCLEOTIDE SEQUENCE</scope>
    <source>
        <strain evidence="1">KOD948</strain>
    </source>
</reference>
<name>A0A9P6PMV1_9FUNG</name>